<keyword evidence="2" id="KW-1185">Reference proteome</keyword>
<gene>
    <name evidence="1" type="ORF">EYZ11_003399</name>
</gene>
<dbReference type="AlphaFoldDB" id="A0A4S3JNC5"/>
<name>A0A4S3JNC5_9EURO</name>
<dbReference type="EMBL" id="SOSA01000086">
    <property type="protein sequence ID" value="THC97136.1"/>
    <property type="molecule type" value="Genomic_DNA"/>
</dbReference>
<evidence type="ECO:0000313" key="1">
    <source>
        <dbReference type="EMBL" id="THC97136.1"/>
    </source>
</evidence>
<proteinExistence type="predicted"/>
<protein>
    <submittedName>
        <fullName evidence="1">Uncharacterized protein</fullName>
    </submittedName>
</protein>
<accession>A0A4S3JNC5</accession>
<dbReference type="VEuPathDB" id="FungiDB:EYZ11_003399"/>
<evidence type="ECO:0000313" key="2">
    <source>
        <dbReference type="Proteomes" id="UP000308092"/>
    </source>
</evidence>
<comment type="caution">
    <text evidence="1">The sequence shown here is derived from an EMBL/GenBank/DDBJ whole genome shotgun (WGS) entry which is preliminary data.</text>
</comment>
<organism evidence="1 2">
    <name type="scientific">Aspergillus tanneri</name>
    <dbReference type="NCBI Taxonomy" id="1220188"/>
    <lineage>
        <taxon>Eukaryota</taxon>
        <taxon>Fungi</taxon>
        <taxon>Dikarya</taxon>
        <taxon>Ascomycota</taxon>
        <taxon>Pezizomycotina</taxon>
        <taxon>Eurotiomycetes</taxon>
        <taxon>Eurotiomycetidae</taxon>
        <taxon>Eurotiales</taxon>
        <taxon>Aspergillaceae</taxon>
        <taxon>Aspergillus</taxon>
        <taxon>Aspergillus subgen. Circumdati</taxon>
    </lineage>
</organism>
<dbReference type="Proteomes" id="UP000308092">
    <property type="component" value="Unassembled WGS sequence"/>
</dbReference>
<reference evidence="1 2" key="1">
    <citation type="submission" date="2019-03" db="EMBL/GenBank/DDBJ databases">
        <title>The genome sequence of a newly discovered highly antifungal drug resistant Aspergillus species, Aspergillus tanneri NIH 1004.</title>
        <authorList>
            <person name="Mounaud S."/>
            <person name="Singh I."/>
            <person name="Joardar V."/>
            <person name="Pakala S."/>
            <person name="Pakala S."/>
            <person name="Venepally P."/>
            <person name="Hoover J."/>
            <person name="Nierman W."/>
            <person name="Chung J."/>
            <person name="Losada L."/>
        </authorList>
    </citation>
    <scope>NUCLEOTIDE SEQUENCE [LARGE SCALE GENOMIC DNA]</scope>
    <source>
        <strain evidence="1 2">NIH1004</strain>
    </source>
</reference>
<sequence length="32" mass="3683">MPDRLKELEVPFGVSLAEPHLPWNISRRNGSH</sequence>